<dbReference type="Pfam" id="PF00047">
    <property type="entry name" value="ig"/>
    <property type="match status" value="1"/>
</dbReference>
<comment type="subcellular location">
    <subcellularLocation>
        <location evidence="3">Endomembrane system</location>
    </subcellularLocation>
    <subcellularLocation>
        <location evidence="1">Membrane</location>
        <topology evidence="1">Single-pass membrane protein</topology>
    </subcellularLocation>
    <subcellularLocation>
        <location evidence="2">Secreted</location>
        <location evidence="2">Extracellular space</location>
        <location evidence="2">Extracellular matrix</location>
        <location evidence="2">Basement membrane</location>
    </subcellularLocation>
</comment>
<name>A0A8J6HA11_TENMO</name>
<dbReference type="InterPro" id="IPR001881">
    <property type="entry name" value="EGF-like_Ca-bd_dom"/>
</dbReference>
<feature type="disulfide bond" evidence="17">
    <location>
        <begin position="10"/>
        <end position="22"/>
    </location>
</feature>
<feature type="disulfide bond" evidence="17">
    <location>
        <begin position="729"/>
        <end position="744"/>
    </location>
</feature>
<dbReference type="PROSITE" id="PS01248">
    <property type="entry name" value="EGF_LAM_1"/>
    <property type="match status" value="3"/>
</dbReference>
<dbReference type="InterPro" id="IPR013783">
    <property type="entry name" value="Ig-like_fold"/>
</dbReference>
<evidence type="ECO:0000256" key="17">
    <source>
        <dbReference type="PROSITE-ProRule" id="PRU00124"/>
    </source>
</evidence>
<feature type="domain" description="Ig-like" evidence="24">
    <location>
        <begin position="2339"/>
        <end position="2425"/>
    </location>
</feature>
<keyword evidence="9" id="KW-0084">Basement membrane</keyword>
<dbReference type="FunFam" id="2.10.25.10:FF:000454">
    <property type="entry name" value="Laminin subunit alpha 1"/>
    <property type="match status" value="1"/>
</dbReference>
<dbReference type="Pfam" id="PF00400">
    <property type="entry name" value="WD40"/>
    <property type="match status" value="1"/>
</dbReference>
<dbReference type="InterPro" id="IPR050685">
    <property type="entry name" value="LDLR"/>
</dbReference>
<dbReference type="PROSITE" id="PS50835">
    <property type="entry name" value="IG_LIKE"/>
    <property type="match status" value="13"/>
</dbReference>
<feature type="domain" description="Laminin IV type A" evidence="25">
    <location>
        <begin position="1348"/>
        <end position="1529"/>
    </location>
</feature>
<feature type="region of interest" description="Disordered" evidence="20">
    <location>
        <begin position="3859"/>
        <end position="3886"/>
    </location>
</feature>
<feature type="disulfide bond" evidence="17">
    <location>
        <begin position="67"/>
        <end position="82"/>
    </location>
</feature>
<evidence type="ECO:0000256" key="2">
    <source>
        <dbReference type="ARBA" id="ARBA00004302"/>
    </source>
</evidence>
<feature type="domain" description="Ig-like" evidence="24">
    <location>
        <begin position="2250"/>
        <end position="2332"/>
    </location>
</feature>
<keyword evidence="13" id="KW-0325">Glycoprotein</keyword>
<dbReference type="Proteomes" id="UP000719412">
    <property type="component" value="Unassembled WGS sequence"/>
</dbReference>
<evidence type="ECO:0000256" key="4">
    <source>
        <dbReference type="ARBA" id="ARBA00022525"/>
    </source>
</evidence>
<feature type="disulfide bond" evidence="17">
    <location>
        <begin position="768"/>
        <end position="783"/>
    </location>
</feature>
<feature type="domain" description="Laminin G" evidence="21">
    <location>
        <begin position="3332"/>
        <end position="3506"/>
    </location>
</feature>
<dbReference type="SMART" id="SM00408">
    <property type="entry name" value="IGc2"/>
    <property type="match status" value="13"/>
</dbReference>
<evidence type="ECO:0000256" key="9">
    <source>
        <dbReference type="ARBA" id="ARBA00022869"/>
    </source>
</evidence>
<feature type="domain" description="Ig-like" evidence="24">
    <location>
        <begin position="2157"/>
        <end position="2239"/>
    </location>
</feature>
<dbReference type="InterPro" id="IPR002172">
    <property type="entry name" value="LDrepeatLR_classA_rpt"/>
</dbReference>
<evidence type="ECO:0000313" key="26">
    <source>
        <dbReference type="EMBL" id="KAH0810597.1"/>
    </source>
</evidence>
<dbReference type="GO" id="GO:0005604">
    <property type="term" value="C:basement membrane"/>
    <property type="evidence" value="ECO:0007669"/>
    <property type="project" value="UniProtKB-SubCell"/>
</dbReference>
<dbReference type="InterPro" id="IPR002049">
    <property type="entry name" value="LE_dom"/>
</dbReference>
<dbReference type="FunFam" id="4.10.400.10:FF:000151">
    <property type="entry name" value="LDL receptor related protein 2"/>
    <property type="match status" value="1"/>
</dbReference>
<feature type="disulfide bond" evidence="17">
    <location>
        <begin position="181"/>
        <end position="199"/>
    </location>
</feature>
<dbReference type="InterPro" id="IPR056863">
    <property type="entry name" value="LMN_ATRN_NET-like_EGF"/>
</dbReference>
<feature type="domain" description="Laminin G" evidence="21">
    <location>
        <begin position="3617"/>
        <end position="3799"/>
    </location>
</feature>
<dbReference type="EMBL" id="JABDTM020027391">
    <property type="protein sequence ID" value="KAH0810597.1"/>
    <property type="molecule type" value="Genomic_DNA"/>
</dbReference>
<feature type="disulfide bond" evidence="17">
    <location>
        <begin position="419"/>
        <end position="437"/>
    </location>
</feature>
<dbReference type="Gene3D" id="4.10.400.10">
    <property type="entry name" value="Low-density Lipoprotein Receptor"/>
    <property type="match status" value="18"/>
</dbReference>
<dbReference type="PROSITE" id="PS50082">
    <property type="entry name" value="WD_REPEATS_2"/>
    <property type="match status" value="1"/>
</dbReference>
<feature type="domain" description="Ig-like" evidence="24">
    <location>
        <begin position="605"/>
        <end position="695"/>
    </location>
</feature>
<dbReference type="PROSITE" id="PS01209">
    <property type="entry name" value="LDLRA_1"/>
    <property type="match status" value="8"/>
</dbReference>
<feature type="domain" description="Ig-like" evidence="24">
    <location>
        <begin position="2671"/>
        <end position="2753"/>
    </location>
</feature>
<dbReference type="CDD" id="cd00112">
    <property type="entry name" value="LDLa"/>
    <property type="match status" value="17"/>
</dbReference>
<feature type="disulfide bond" evidence="19">
    <location>
        <begin position="1582"/>
        <end position="1591"/>
    </location>
</feature>
<dbReference type="SMART" id="SM00181">
    <property type="entry name" value="EGF"/>
    <property type="match status" value="7"/>
</dbReference>
<dbReference type="GO" id="GO:0048731">
    <property type="term" value="P:system development"/>
    <property type="evidence" value="ECO:0007669"/>
    <property type="project" value="UniProtKB-ARBA"/>
</dbReference>
<feature type="disulfide bond" evidence="17">
    <location>
        <begin position="259"/>
        <end position="277"/>
    </location>
</feature>
<proteinExistence type="predicted"/>
<keyword evidence="18" id="KW-0853">WD repeat</keyword>
<evidence type="ECO:0000256" key="16">
    <source>
        <dbReference type="PROSITE-ProRule" id="PRU00122"/>
    </source>
</evidence>
<evidence type="ECO:0000256" key="11">
    <source>
        <dbReference type="ARBA" id="ARBA00023136"/>
    </source>
</evidence>
<dbReference type="FunFam" id="2.10.25.10:FF:000033">
    <property type="entry name" value="Laminin subunit alpha 2"/>
    <property type="match status" value="1"/>
</dbReference>
<dbReference type="Pfam" id="PF00053">
    <property type="entry name" value="EGF_laminin"/>
    <property type="match status" value="6"/>
</dbReference>
<feature type="disulfide bond" evidence="17">
    <location>
        <begin position="193"/>
        <end position="208"/>
    </location>
</feature>
<feature type="disulfide bond" evidence="15">
    <location>
        <begin position="3260"/>
        <end position="3277"/>
    </location>
</feature>
<keyword evidence="10" id="KW-1133">Transmembrane helix</keyword>
<evidence type="ECO:0000313" key="27">
    <source>
        <dbReference type="Proteomes" id="UP000719412"/>
    </source>
</evidence>
<dbReference type="CDD" id="cd00054">
    <property type="entry name" value="EGF_CA"/>
    <property type="match status" value="4"/>
</dbReference>
<feature type="disulfide bond" evidence="17">
    <location>
        <begin position="812"/>
        <end position="827"/>
    </location>
</feature>
<feature type="disulfide bond" evidence="17">
    <location>
        <begin position="533"/>
        <end position="548"/>
    </location>
</feature>
<dbReference type="PANTHER" id="PTHR24270:SF63">
    <property type="entry name" value="TERRIBLY REDUCED OPTIC LOBES, ISOFORM B"/>
    <property type="match status" value="1"/>
</dbReference>
<evidence type="ECO:0000256" key="3">
    <source>
        <dbReference type="ARBA" id="ARBA00004308"/>
    </source>
</evidence>
<dbReference type="PRINTS" id="PR00261">
    <property type="entry name" value="LDLRECEPTOR"/>
</dbReference>
<dbReference type="Pfam" id="PF00057">
    <property type="entry name" value="Ldl_recept_a"/>
    <property type="match status" value="17"/>
</dbReference>
<feature type="disulfide bond" evidence="15">
    <location>
        <begin position="3601"/>
        <end position="3610"/>
    </location>
</feature>
<dbReference type="PROSITE" id="PS01186">
    <property type="entry name" value="EGF_2"/>
    <property type="match status" value="3"/>
</dbReference>
<dbReference type="GO" id="GO:0016192">
    <property type="term" value="P:vesicle-mediated transport"/>
    <property type="evidence" value="ECO:0007669"/>
    <property type="project" value="UniProtKB-ARBA"/>
</dbReference>
<feature type="domain" description="Laminin IV type A" evidence="25">
    <location>
        <begin position="970"/>
        <end position="1161"/>
    </location>
</feature>
<dbReference type="Pfam" id="PF02210">
    <property type="entry name" value="Laminin_G_2"/>
    <property type="match status" value="3"/>
</dbReference>
<dbReference type="CDD" id="cd00110">
    <property type="entry name" value="LamG"/>
    <property type="match status" value="3"/>
</dbReference>
<dbReference type="SMART" id="SM00192">
    <property type="entry name" value="LDLa"/>
    <property type="match status" value="18"/>
</dbReference>
<feature type="compositionally biased region" description="Basic and acidic residues" evidence="20">
    <location>
        <begin position="2552"/>
        <end position="2566"/>
    </location>
</feature>
<feature type="disulfide bond" evidence="17">
    <location>
        <begin position="290"/>
        <end position="302"/>
    </location>
</feature>
<feature type="disulfide bond" evidence="17">
    <location>
        <begin position="103"/>
        <end position="118"/>
    </location>
</feature>
<feature type="disulfide bond" evidence="17">
    <location>
        <begin position="350"/>
        <end position="365"/>
    </location>
</feature>
<evidence type="ECO:0000259" key="24">
    <source>
        <dbReference type="PROSITE" id="PS50835"/>
    </source>
</evidence>
<keyword evidence="6" id="KW-0812">Transmembrane</keyword>
<feature type="disulfide bond" evidence="17">
    <location>
        <begin position="556"/>
        <end position="568"/>
    </location>
</feature>
<feature type="disulfide bond" evidence="15">
    <location>
        <begin position="3296"/>
        <end position="3306"/>
    </location>
</feature>
<dbReference type="SUPFAM" id="SSF49899">
    <property type="entry name" value="Concanavalin A-like lectins/glucanases"/>
    <property type="match status" value="3"/>
</dbReference>
<feature type="domain" description="Laminin IV type A" evidence="25">
    <location>
        <begin position="1693"/>
        <end position="1876"/>
    </location>
</feature>
<evidence type="ECO:0000256" key="20">
    <source>
        <dbReference type="SAM" id="MobiDB-lite"/>
    </source>
</evidence>
<keyword evidence="5" id="KW-0272">Extracellular matrix</keyword>
<dbReference type="PROSITE" id="PS50027">
    <property type="entry name" value="EGF_LAM_2"/>
    <property type="match status" value="2"/>
</dbReference>
<dbReference type="Gene3D" id="2.60.40.10">
    <property type="entry name" value="Immunoglobulins"/>
    <property type="match status" value="13"/>
</dbReference>
<dbReference type="InterPro" id="IPR000034">
    <property type="entry name" value="Laminin_IV"/>
</dbReference>
<feature type="disulfide bond" evidence="17">
    <location>
        <begin position="84"/>
        <end position="96"/>
    </location>
</feature>
<evidence type="ECO:0000256" key="19">
    <source>
        <dbReference type="PROSITE-ProRule" id="PRU00460"/>
    </source>
</evidence>
<dbReference type="Pfam" id="PF00052">
    <property type="entry name" value="Laminin_B"/>
    <property type="match status" value="3"/>
</dbReference>
<feature type="disulfide bond" evidence="17">
    <location>
        <begin position="756"/>
        <end position="774"/>
    </location>
</feature>
<protein>
    <recommendedName>
        <fullName evidence="28">Basement membrane-specific heparan sulfate proteoglycan core protein</fullName>
    </recommendedName>
</protein>
<feature type="disulfide bond" evidence="17">
    <location>
        <begin position="216"/>
        <end position="228"/>
    </location>
</feature>
<feature type="domain" description="Laminin EGF-like" evidence="23">
    <location>
        <begin position="1563"/>
        <end position="1610"/>
    </location>
</feature>
<dbReference type="InterPro" id="IPR015943">
    <property type="entry name" value="WD40/YVTN_repeat-like_dom_sf"/>
</dbReference>
<evidence type="ECO:0000259" key="22">
    <source>
        <dbReference type="PROSITE" id="PS50026"/>
    </source>
</evidence>
<keyword evidence="15" id="KW-0245">EGF-like domain</keyword>
<feature type="disulfide bond" evidence="17">
    <location>
        <begin position="749"/>
        <end position="761"/>
    </location>
</feature>
<feature type="domain" description="Ig-like" evidence="24">
    <location>
        <begin position="1964"/>
        <end position="2055"/>
    </location>
</feature>
<feature type="disulfide bond" evidence="19">
    <location>
        <begin position="1619"/>
        <end position="1631"/>
    </location>
</feature>
<feature type="disulfide bond" evidence="19">
    <location>
        <begin position="1638"/>
        <end position="1647"/>
    </location>
</feature>
<keyword evidence="7" id="KW-0732">Signal</keyword>
<feature type="disulfide bond" evidence="15">
    <location>
        <begin position="3317"/>
        <end position="3326"/>
    </location>
</feature>
<evidence type="ECO:0000256" key="14">
    <source>
        <dbReference type="ARBA" id="ARBA00023292"/>
    </source>
</evidence>
<dbReference type="SMART" id="SM00409">
    <property type="entry name" value="IG"/>
    <property type="match status" value="13"/>
</dbReference>
<feature type="domain" description="Ig-like" evidence="24">
    <location>
        <begin position="830"/>
        <end position="918"/>
    </location>
</feature>
<evidence type="ECO:0000256" key="1">
    <source>
        <dbReference type="ARBA" id="ARBA00004167"/>
    </source>
</evidence>
<feature type="disulfide bond" evidence="17">
    <location>
        <begin position="457"/>
        <end position="475"/>
    </location>
</feature>
<feature type="disulfide bond" evidence="17">
    <location>
        <begin position="431"/>
        <end position="446"/>
    </location>
</feature>
<dbReference type="InterPro" id="IPR023415">
    <property type="entry name" value="LDLR_class-A_CS"/>
</dbReference>
<feature type="region of interest" description="Disordered" evidence="20">
    <location>
        <begin position="2531"/>
        <end position="2582"/>
    </location>
</feature>
<dbReference type="PANTHER" id="PTHR24270">
    <property type="entry name" value="LOW-DENSITY LIPOPROTEIN RECEPTOR-RELATED"/>
    <property type="match status" value="1"/>
</dbReference>
<dbReference type="InterPro" id="IPR013151">
    <property type="entry name" value="Immunoglobulin_dom"/>
</dbReference>
<comment type="caution">
    <text evidence="15">Lacks conserved residue(s) required for the propagation of feature annotation.</text>
</comment>
<dbReference type="Pfam" id="PF07679">
    <property type="entry name" value="I-set"/>
    <property type="match status" value="1"/>
</dbReference>
<feature type="compositionally biased region" description="Pro residues" evidence="20">
    <location>
        <begin position="2567"/>
        <end position="2577"/>
    </location>
</feature>
<feature type="compositionally biased region" description="Acidic residues" evidence="20">
    <location>
        <begin position="3936"/>
        <end position="3961"/>
    </location>
</feature>
<evidence type="ECO:0000256" key="13">
    <source>
        <dbReference type="ARBA" id="ARBA00023180"/>
    </source>
</evidence>
<dbReference type="InterPro" id="IPR003599">
    <property type="entry name" value="Ig_sub"/>
</dbReference>
<keyword evidence="8" id="KW-0677">Repeat</keyword>
<dbReference type="PROSITE" id="PS51115">
    <property type="entry name" value="LAMININ_IVA"/>
    <property type="match status" value="3"/>
</dbReference>
<feature type="domain" description="Laminin G" evidence="21">
    <location>
        <begin position="3077"/>
        <end position="3255"/>
    </location>
</feature>
<dbReference type="SMART" id="SM00179">
    <property type="entry name" value="EGF_CA"/>
    <property type="match status" value="4"/>
</dbReference>
<feature type="domain" description="EGF-like" evidence="22">
    <location>
        <begin position="3292"/>
        <end position="3327"/>
    </location>
</feature>
<organism evidence="26 27">
    <name type="scientific">Tenebrio molitor</name>
    <name type="common">Yellow mealworm beetle</name>
    <dbReference type="NCBI Taxonomy" id="7067"/>
    <lineage>
        <taxon>Eukaryota</taxon>
        <taxon>Metazoa</taxon>
        <taxon>Ecdysozoa</taxon>
        <taxon>Arthropoda</taxon>
        <taxon>Hexapoda</taxon>
        <taxon>Insecta</taxon>
        <taxon>Pterygota</taxon>
        <taxon>Neoptera</taxon>
        <taxon>Endopterygota</taxon>
        <taxon>Coleoptera</taxon>
        <taxon>Polyphaga</taxon>
        <taxon>Cucujiformia</taxon>
        <taxon>Tenebrionidae</taxon>
        <taxon>Tenebrio</taxon>
    </lineage>
</organism>
<feature type="disulfide bond" evidence="17">
    <location>
        <begin position="377"/>
        <end position="395"/>
    </location>
</feature>
<dbReference type="InterPro" id="IPR003598">
    <property type="entry name" value="Ig_sub2"/>
</dbReference>
<comment type="caution">
    <text evidence="26">The sequence shown here is derived from an EMBL/GenBank/DDBJ whole genome shotgun (WGS) entry which is preliminary data.</text>
</comment>
<feature type="disulfide bond" evidence="17">
    <location>
        <begin position="271"/>
        <end position="286"/>
    </location>
</feature>
<dbReference type="SUPFAM" id="SSF57196">
    <property type="entry name" value="EGF/Laminin"/>
    <property type="match status" value="4"/>
</dbReference>
<dbReference type="Pfam" id="PF24973">
    <property type="entry name" value="EGF_LMN_ATRN"/>
    <property type="match status" value="1"/>
</dbReference>
<feature type="compositionally biased region" description="Basic and acidic residues" evidence="20">
    <location>
        <begin position="3859"/>
        <end position="3885"/>
    </location>
</feature>
<evidence type="ECO:0000256" key="12">
    <source>
        <dbReference type="ARBA" id="ARBA00023157"/>
    </source>
</evidence>
<dbReference type="Pfam" id="PF13927">
    <property type="entry name" value="Ig_3"/>
    <property type="match status" value="10"/>
</dbReference>
<dbReference type="InterPro" id="IPR013320">
    <property type="entry name" value="ConA-like_dom_sf"/>
</dbReference>
<evidence type="ECO:0000259" key="25">
    <source>
        <dbReference type="PROSITE" id="PS51115"/>
    </source>
</evidence>
<feature type="region of interest" description="Disordered" evidence="20">
    <location>
        <begin position="3936"/>
        <end position="3964"/>
    </location>
</feature>
<dbReference type="CDD" id="cd00055">
    <property type="entry name" value="EGF_Lam"/>
    <property type="match status" value="3"/>
</dbReference>
<dbReference type="GO" id="GO:0012505">
    <property type="term" value="C:endomembrane system"/>
    <property type="evidence" value="ECO:0007669"/>
    <property type="project" value="UniProtKB-SubCell"/>
</dbReference>
<dbReference type="InterPro" id="IPR000152">
    <property type="entry name" value="EGF-type_Asp/Asn_hydroxyl_site"/>
</dbReference>
<dbReference type="PROSITE" id="PS50025">
    <property type="entry name" value="LAM_G_DOMAIN"/>
    <property type="match status" value="3"/>
</dbReference>
<evidence type="ECO:0008006" key="28">
    <source>
        <dbReference type="Google" id="ProtNLM"/>
    </source>
</evidence>
<evidence type="ECO:0000256" key="15">
    <source>
        <dbReference type="PROSITE-ProRule" id="PRU00076"/>
    </source>
</evidence>
<evidence type="ECO:0000256" key="5">
    <source>
        <dbReference type="ARBA" id="ARBA00022530"/>
    </source>
</evidence>
<feature type="domain" description="Ig-like" evidence="24">
    <location>
        <begin position="2903"/>
        <end position="2984"/>
    </location>
</feature>
<feature type="disulfide bond" evidence="17">
    <location>
        <begin position="140"/>
        <end position="158"/>
    </location>
</feature>
<feature type="domain" description="EGF-like" evidence="22">
    <location>
        <begin position="3574"/>
        <end position="3611"/>
    </location>
</feature>
<feature type="disulfide bond" evidence="17">
    <location>
        <begin position="2852"/>
        <end position="2864"/>
    </location>
</feature>
<dbReference type="InterPro" id="IPR000742">
    <property type="entry name" value="EGF"/>
</dbReference>
<feature type="disulfide bond" evidence="17">
    <location>
        <begin position="717"/>
        <end position="735"/>
    </location>
</feature>
<feature type="disulfide bond" evidence="17">
    <location>
        <begin position="252"/>
        <end position="264"/>
    </location>
</feature>
<feature type="disulfide bond" evidence="19">
    <location>
        <begin position="1594"/>
        <end position="1608"/>
    </location>
</feature>
<feature type="disulfide bond" evidence="17">
    <location>
        <begin position="389"/>
        <end position="404"/>
    </location>
</feature>
<dbReference type="InterPro" id="IPR036179">
    <property type="entry name" value="Ig-like_dom_sf"/>
</dbReference>
<feature type="disulfide bond" evidence="17">
    <location>
        <begin position="2871"/>
        <end position="2886"/>
    </location>
</feature>
<dbReference type="Gene3D" id="2.60.120.200">
    <property type="match status" value="3"/>
</dbReference>
<dbReference type="SMART" id="SM00282">
    <property type="entry name" value="LamG"/>
    <property type="match status" value="3"/>
</dbReference>
<feature type="disulfide bond" evidence="17">
    <location>
        <begin position="174"/>
        <end position="186"/>
    </location>
</feature>
<dbReference type="GO" id="GO:0030154">
    <property type="term" value="P:cell differentiation"/>
    <property type="evidence" value="ECO:0007669"/>
    <property type="project" value="UniProtKB-ARBA"/>
</dbReference>
<dbReference type="SMART" id="SM00281">
    <property type="entry name" value="LamB"/>
    <property type="match status" value="3"/>
</dbReference>
<feature type="disulfide bond" evidence="17">
    <location>
        <begin position="710"/>
        <end position="722"/>
    </location>
</feature>
<evidence type="ECO:0000256" key="6">
    <source>
        <dbReference type="ARBA" id="ARBA00022692"/>
    </source>
</evidence>
<feature type="disulfide bond" evidence="17">
    <location>
        <begin position="469"/>
        <end position="484"/>
    </location>
</feature>
<dbReference type="GO" id="GO:0005886">
    <property type="term" value="C:plasma membrane"/>
    <property type="evidence" value="ECO:0007669"/>
    <property type="project" value="TreeGrafter"/>
</dbReference>
<dbReference type="InterPro" id="IPR011047">
    <property type="entry name" value="Quinoprotein_ADH-like_sf"/>
</dbReference>
<evidence type="ECO:0000259" key="21">
    <source>
        <dbReference type="PROSITE" id="PS50025"/>
    </source>
</evidence>
<dbReference type="GO" id="GO:0048513">
    <property type="term" value="P:animal organ development"/>
    <property type="evidence" value="ECO:0007669"/>
    <property type="project" value="UniProtKB-ARBA"/>
</dbReference>
<dbReference type="SUPFAM" id="SSF48726">
    <property type="entry name" value="Immunoglobulin"/>
    <property type="match status" value="13"/>
</dbReference>
<keyword evidence="11" id="KW-0472">Membrane</keyword>
<dbReference type="InterPro" id="IPR001791">
    <property type="entry name" value="Laminin_G"/>
</dbReference>
<dbReference type="FunFam" id="2.10.25.10:FF:000188">
    <property type="entry name" value="Laminin subunit gamma 2"/>
    <property type="match status" value="1"/>
</dbReference>
<dbReference type="PROSITE" id="PS00022">
    <property type="entry name" value="EGF_1"/>
    <property type="match status" value="8"/>
</dbReference>
<feature type="disulfide bond" evidence="17">
    <location>
        <begin position="29"/>
        <end position="44"/>
    </location>
</feature>
<dbReference type="PROSITE" id="PS00010">
    <property type="entry name" value="ASX_HYDROXYL"/>
    <property type="match status" value="1"/>
</dbReference>
<dbReference type="InterPro" id="IPR007110">
    <property type="entry name" value="Ig-like_dom"/>
</dbReference>
<feature type="disulfide bond" evidence="17">
    <location>
        <begin position="48"/>
        <end position="60"/>
    </location>
</feature>
<dbReference type="Gene3D" id="2.170.300.10">
    <property type="entry name" value="Tie2 ligand-binding domain superfamily"/>
    <property type="match status" value="2"/>
</dbReference>
<dbReference type="PROSITE" id="PS50294">
    <property type="entry name" value="WD_REPEATS_REGION"/>
    <property type="match status" value="1"/>
</dbReference>
<dbReference type="SUPFAM" id="SSF57424">
    <property type="entry name" value="LDL receptor-like module"/>
    <property type="match status" value="18"/>
</dbReference>
<sequence length="4231" mass="467049">MTNFSLKSQCRGDQFSCNDGQCIQVQQRCDGRPDCRNGQDEYNCTAPCGDDEFTCQDRTCIPLTSKCDSKYDCQDLSDERNCPCKPTDFKCANGVCIPRNQRCNGIHNCQDRSDEIGCPSSPRPGIPDYQTVCTPDEFKCRDGTCVSLSKRCDGISDCLQSEDEESCGLPSSSCAENEFPCAAGFCIMGYKKCNGIKDCPSGNDEDNCQPTIPPACTEDEVQCDDGTCKLGKRCNGLAECADGSDEQGCSFCTPDQFPCTGGGCIEEHLRCDGTTHCSDGSDEQNCVYECPEDQFRCGTGVCLDIRRRCDGRPDCPDQSDEQDCPRPESPQCSSTQFNCGDSCIEMSFRCDGFHDCRNGLDEEGCEPNTCGDDEFACKDGRCISNDDLCNGRSDCSDGSDEFDCPPIDLNRCTVNEFRCDNGECIPSYLQCNGVGECTDASDERGCRTCHEPDWFQCSDGACVDVALRCDNFYDCRDFSDEQNCFDEFNCPTERPPFVTERPTRPSTPPPINCAPGYQPCRSGDRCILRSQLCDGRVDCNDMSDETDCPVTHDGSCSIGQFRCENGPCIGQELRCNGKVDCPRDSSDELDCPFEFTGPSRYPAGPSEGLNLRTYPSDQEIKENREVVFQCRDEGPFRARVQWTRANGEPLPPNSRDLNGRLEIPNIKVEHGGTYICQAVGYPPDTPGAQVSVHLQVDRWIPTPTRPPPACGLQQATCSNGDCISKNLVCDGRYDCTDGSDENRCNPNGCEPNEFRCANKKCVLKTWRCDSDDDCGDGSDEANCATNPPGSLCVYHQFACHSNNQCIPRSYHCDLERDCMDGSDEIGCSLPVVSKPPPPMVNLEAGSLFEITCTAVGVPTPEIVWRLNWGHIPPKCQTSSVNGFGTLTCPNIQVEDQGAYSCEVINIKGTVFAVPDTILVVNIDNVCPAGYFNEEATTESDCLKCFCFGQSNKCRSADLFIYHFQPPFDTLKLVGVRVDPATGAVEIRDEPIYRNAQPQLISLGRNGVHTQLAPYGEITSSNLVPYFAMPENYHGNQLKSYGGYLRFTVRHQNRGYPVPGPTVILTGNGYTLLSQQTQPPQANRDENMQVRFFVGEWVKRAEGYPETLATREEIMMTLADVNNILIKLQYNEGQLNTSISNIVMDSAAAPNSNLGPASYVEECECPVGYTGTSCERCADGFVRQKTGPWLGQCYRIQPMTCPAGTYGDPSRGRPCEVCPCPLTNPSNQFARTCSLGSDGEVTCDCPSAYVGRRCEQCAPGYSGNPLVPGDSCRMTTSYCNADGTIDEDQRRCRCKDYVDGPTCATCKANTFYLNRDNQFGCIACFCMGVTRQCTSSNWFRDKISTSFTNSRDNFKLIDTDNRETPIEEGIVLDQNRREILYNRFTSPNVHYWALPPRYLGDKITSYGGYLRYTLRYVPLPGGQSSRNSAADVELVSSNQIILLYYAREQAQPTGTAQTFTVPLLEQYWQRSDGQQADREHLLMALADLDAIYIKATYNTNTKESALISVSLDIANEQNTGSSERALAVEQCYCPQGYTGLSCEDCAVGYTRADEGIYLGLCEPCNCNGNSRECEPESGVCFNCGNFTTGESCELCLPGYEGDPANRIPCRYVGGGGSVSCNCERRGSISDECYNGVCQCKTNVEGNNCDRCRPGTFGLTDINVHGCQACFCSGVATSCREGNFFYEQIPVFIEPERHGFTLTDQYQTQRVDNGFQVNTFVNEIGYTFRPSTTERWYWSLPRTYTGNKIKSYGGRLEFTQRYTQRPQAVYVPDRDIIIIGNGVTIYWSNPQAQIPDVANKVSVVLNPSANWQRLDGNQGPSLASREDIMTVLANIDVILIRAQQSSDTESGYISDITLDTAIEQNTLSPQPQAIEVEVCRCPQGYQGSSCESCAHGYYRDTNDYRIGPLGSCSRCPCNSHEQSCNLGPDNRVLCNCLPGYVGRQCEYYNDGNITTTTPGPFVSTPPPLTMEIIIVAPVIEIYSVGSSVRFNCTARSLVGRRQIRLQWTKDGGNLPPRAIDDGRGILDIQNLQISDSGRYICEAYDGYTVESKDQTITVGPSNSEPPRVVITPPFVDVQEGQSVQIQCAATGNPEPVLRLIRVDGQPLNPSHYFQNGLFRIPQARRSDQGPYQCIATNNAGTHSSNVDIYVRENNENGVITVEISPSRYEGRSGESFTLRCQADRAIDLKWSRQNNVPLPYTYREDRGVLTVQSPKPEDSGLYVCTATSSSGYTSTGTAEVRIQEYNEGAVPPSAKVSPERITISQGSSTELQCDATGSPAPTIKWTRLGSELPSHITQSGSVLYIRNAQVTDRGVYVCVTSNNRGLAQASAIVEVNRLEIPILSILPQASQTLTAGNSAILVCRVEAGIPSPTVTWTRSDGRPLSPNIERMSEGTLRFTQITENESGEYICTAENEAGRASATANINVQVSPKVWTVPDEDVIMRRRDEYVKLECHASGIPAPSIQWRKLDEGRISYGMLPTPVTPEARNVAILEIARFSPQDQGLYICEARNDAGVDQKRVQLAIDSVPNRGDIVGEDATGTNNEITPGGDYRNNDRGDYRNNERRPYLPPQSRPSRPPATNYDETFTAPIGTRAEIRCQINNNFDPEPLFVTWTRTDNASLPSDAFIRAGTLYIDNVQPSAAGEYRCSGTHQSTGRVMFSVTARLEVISPPRITLVPPRQIVRPGDNAYIECTATGQQPISIRWLPVGRSLPPSVTTREGLIQFNNIQLSDAGRYRCTAVSSAGEADAVADVIVEENVHKPTLTAENRQQTAPIGSSITLRCRSTNSNNVNNIRWFRERLPLPDRAQIGGESLHIPNLQQQDQGRYYCEIPTDGGSSSDYIDLQVTDQPWLCPSDQWQCKNQQCIPQSQHCNGDDNCGDNSDEEDCNPRIRRGPTSVTVPSTPTLYITPPERSHRVGEHIDINCQSSEPGVITSWSKLSGWLENNVQEVGGTLRITSLRPENAGIYRCEATGHQGVYHKDYRLDVIDHDVRDEAPLEIKTAPEGSTVIMECKTDLEPPVTYLWTKQGQDMPDYVDVYRRSIQLNAVSSSDAGVYTCTQSNGNRKIDTPTVLTVTGIVPHFAQAPTSYIALHTLPDPYIQLNFEISFKSQNSDGLILYNGNKGNDRTGDFISLALVNAVPEFRFNLGNGVTVVRANRSVALNEWHTVKIIRYRKKATMFVDGTGPFIGNAEGKYIGLDLSENLYVGGVPNFSEISPEVGTYNGFVGCISRFKIGYNHQDITKQAIAKLGITTCETCSHDKCKNRGVCQEALSPEGYSCICTPGFSGPNCQKLKGEACSPYTCGNGRCVDNENGFDCLCPMGRSGRRCEREISINEPAFSNGAYIAYPTPKPQRRLKASLKIKPTDNRDGVLLYCGETDEGHGDFVSLAIKDRHIEFTFNVGGRASVIRSEKEVRPGEWHVLTASRSLSEGRLIVDGETSFGGTPGNHKALNLLTPLYVGGYDSQNVKINDKVGVHTGFNGCISEINVSGVELDIVESAQDSANVVECSTLNNDVDNNIEYSHENVPSSPQTSYDSRRTGCSSNPCRNNGLCYPLSPTDYKCSCLTGYSGKNCEIEANLCEQRTPCQNGGTCRGNATNYVCSCPLGLSGTTCEQRTQLRNDAHFNGDSYLEFDRNLLDHIKENGDELIAVELSTNSSNGLIFWHGQTPSEDGQGKDFISLGVVDGYLEFSYDLGSGPFTIRNTHIRVDDGHSHSAILKRKGRTGSIEIDQIYSTSNESPGLTSTLNAAGNIYLGGAPNIELMTGRKFRQGFNGCIHAFELQDLKKLDLGLRAISGVNVKPCSRIPHGKSPSSAPSCRSDPRTAEEGIAWAWGTPDLNASSIRAIMIANCLPNSEVAPEVKENEIEADPTENKSDTFEHGNPVSHRDINSIPCTHSASVVLPLENPKKTHTPTDLGNPIWYNSDYRKVESELCNMLMDDSEDEVEEEEINKDDCDDEGSEEDMDQQPQNDKYLIFTTGFKTYTPHQIGFKRIQPFTFPKRIDPGPSLKERLILRERKREQLRSGSPPPEPNWLDFDSVADKFDKVDHVIDLHGHIVGMGLSPDHRYLYVNSRSWPEGYKISNPLDPPPIAQEIDIHVIDLVTLKQVGTMLRAHKAYTSNSECFFIFLDVCSQYVASGAEDKHGYLWDRHYGMCLVKYPHADVVNSVAFNPKDPEMLVTTSDDHTIKVWRSRSKVRELNLNEAEFERGVEFRRNQTKDSKFKSACGVKTRSIKSR</sequence>
<feature type="disulfide bond" evidence="17">
    <location>
        <begin position="55"/>
        <end position="73"/>
    </location>
</feature>
<feature type="disulfide bond" evidence="17">
    <location>
        <begin position="563"/>
        <end position="581"/>
    </location>
</feature>
<gene>
    <name evidence="26" type="ORF">GEV33_012193</name>
</gene>
<dbReference type="FunFam" id="4.10.400.10:FF:000062">
    <property type="entry name" value="Terribly reduced optic lobes, isoform AI"/>
    <property type="match status" value="1"/>
</dbReference>
<dbReference type="PROSITE" id="PS50026">
    <property type="entry name" value="EGF_3"/>
    <property type="match status" value="4"/>
</dbReference>
<dbReference type="Gene3D" id="2.130.10.10">
    <property type="entry name" value="YVTN repeat-like/Quinoprotein amine dehydrogenase"/>
    <property type="match status" value="1"/>
</dbReference>
<reference evidence="26" key="1">
    <citation type="journal article" date="2020" name="J Insects Food Feed">
        <title>The yellow mealworm (Tenebrio molitor) genome: a resource for the emerging insects as food and feed industry.</title>
        <authorList>
            <person name="Eriksson T."/>
            <person name="Andere A."/>
            <person name="Kelstrup H."/>
            <person name="Emery V."/>
            <person name="Picard C."/>
        </authorList>
    </citation>
    <scope>NUCLEOTIDE SEQUENCE</scope>
    <source>
        <strain evidence="26">Stoneville</strain>
        <tissue evidence="26">Whole head</tissue>
    </source>
</reference>
<feature type="disulfide bond" evidence="17">
    <location>
        <begin position="133"/>
        <end position="145"/>
    </location>
</feature>
<feature type="disulfide bond" evidence="17">
    <location>
        <begin position="152"/>
        <end position="167"/>
    </location>
</feature>
<feature type="disulfide bond" evidence="17">
    <location>
        <begin position="91"/>
        <end position="109"/>
    </location>
</feature>
<evidence type="ECO:0000259" key="23">
    <source>
        <dbReference type="PROSITE" id="PS50027"/>
    </source>
</evidence>
<dbReference type="SUPFAM" id="SSF50998">
    <property type="entry name" value="Quinoprotein alcohol dehydrogenase-like"/>
    <property type="match status" value="1"/>
</dbReference>
<dbReference type="PROSITE" id="PS50068">
    <property type="entry name" value="LDLRA_2"/>
    <property type="match status" value="18"/>
</dbReference>
<evidence type="ECO:0000256" key="8">
    <source>
        <dbReference type="ARBA" id="ARBA00022737"/>
    </source>
</evidence>
<keyword evidence="4" id="KW-0964">Secreted</keyword>
<feature type="domain" description="Ig-like" evidence="24">
    <location>
        <begin position="3003"/>
        <end position="3072"/>
    </location>
</feature>
<feature type="domain" description="Laminin EGF-like" evidence="23">
    <location>
        <begin position="1619"/>
        <end position="1667"/>
    </location>
</feature>
<dbReference type="InterPro" id="IPR001680">
    <property type="entry name" value="WD40_rpt"/>
</dbReference>
<feature type="domain" description="Ig-like" evidence="24">
    <location>
        <begin position="2064"/>
        <end position="2147"/>
    </location>
</feature>
<dbReference type="SMART" id="SM00320">
    <property type="entry name" value="WD40"/>
    <property type="match status" value="2"/>
</dbReference>
<feature type="disulfide bond" evidence="15">
    <location>
        <begin position="3279"/>
        <end position="3288"/>
    </location>
</feature>
<dbReference type="InterPro" id="IPR013098">
    <property type="entry name" value="Ig_I-set"/>
</dbReference>
<feature type="disulfide bond" evidence="16">
    <location>
        <begin position="3772"/>
        <end position="3799"/>
    </location>
</feature>
<dbReference type="GO" id="GO:0009653">
    <property type="term" value="P:anatomical structure morphogenesis"/>
    <property type="evidence" value="ECO:0007669"/>
    <property type="project" value="UniProtKB-ARBA"/>
</dbReference>
<keyword evidence="12 15" id="KW-1015">Disulfide bond</keyword>
<reference evidence="26" key="2">
    <citation type="submission" date="2021-08" db="EMBL/GenBank/DDBJ databases">
        <authorList>
            <person name="Eriksson T."/>
        </authorList>
    </citation>
    <scope>NUCLEOTIDE SEQUENCE</scope>
    <source>
        <strain evidence="26">Stoneville</strain>
        <tissue evidence="26">Whole head</tissue>
    </source>
</reference>
<feature type="disulfide bond" evidence="17">
    <location>
        <begin position="412"/>
        <end position="424"/>
    </location>
</feature>
<keyword evidence="27" id="KW-1185">Reference proteome</keyword>
<feature type="domain" description="Ig-like" evidence="24">
    <location>
        <begin position="2430"/>
        <end position="2523"/>
    </location>
</feature>
<feature type="disulfide bond" evidence="15">
    <location>
        <begin position="3562"/>
        <end position="3571"/>
    </location>
</feature>
<feature type="disulfide bond" evidence="17">
    <location>
        <begin position="2859"/>
        <end position="2877"/>
    </location>
</feature>
<feature type="domain" description="Ig-like" evidence="24">
    <location>
        <begin position="2577"/>
        <end position="2662"/>
    </location>
</feature>
<evidence type="ECO:0000256" key="10">
    <source>
        <dbReference type="ARBA" id="ARBA00022989"/>
    </source>
</evidence>
<feature type="domain" description="EGF-like" evidence="22">
    <location>
        <begin position="3535"/>
        <end position="3572"/>
    </location>
</feature>
<dbReference type="Gene3D" id="2.10.25.10">
    <property type="entry name" value="Laminin"/>
    <property type="match status" value="7"/>
</dbReference>
<feature type="domain" description="EGF-like" evidence="22">
    <location>
        <begin position="3253"/>
        <end position="3289"/>
    </location>
</feature>
<dbReference type="InterPro" id="IPR036055">
    <property type="entry name" value="LDL_receptor-like_sf"/>
</dbReference>
<keyword evidence="14 19" id="KW-0424">Laminin EGF-like domain</keyword>
<feature type="disulfide bond" evidence="17">
    <location>
        <begin position="309"/>
        <end position="324"/>
    </location>
</feature>
<feature type="disulfide bond" evidence="17">
    <location>
        <begin position="370"/>
        <end position="382"/>
    </location>
</feature>
<feature type="domain" description="Ig-like" evidence="24">
    <location>
        <begin position="2761"/>
        <end position="2846"/>
    </location>
</feature>
<feature type="disulfide bond" evidence="17">
    <location>
        <begin position="297"/>
        <end position="315"/>
    </location>
</feature>
<evidence type="ECO:0000256" key="7">
    <source>
        <dbReference type="ARBA" id="ARBA00022729"/>
    </source>
</evidence>
<feature type="disulfide bond" evidence="17">
    <location>
        <begin position="234"/>
        <end position="249"/>
    </location>
</feature>
<feature type="disulfide bond" evidence="17">
    <location>
        <begin position="17"/>
        <end position="35"/>
    </location>
</feature>
<dbReference type="SMART" id="SM00180">
    <property type="entry name" value="EGF_Lam"/>
    <property type="match status" value="7"/>
</dbReference>
<evidence type="ECO:0000256" key="18">
    <source>
        <dbReference type="PROSITE-ProRule" id="PRU00221"/>
    </source>
</evidence>
<feature type="repeat" description="WD" evidence="18">
    <location>
        <begin position="4153"/>
        <end position="4185"/>
    </location>
</feature>
<accession>A0A8J6HA11</accession>
<dbReference type="GO" id="GO:0005509">
    <property type="term" value="F:calcium ion binding"/>
    <property type="evidence" value="ECO:0007669"/>
    <property type="project" value="InterPro"/>
</dbReference>